<evidence type="ECO:0000259" key="2">
    <source>
        <dbReference type="SMART" id="SM00331"/>
    </source>
</evidence>
<dbReference type="SUPFAM" id="SSF81606">
    <property type="entry name" value="PP2C-like"/>
    <property type="match status" value="1"/>
</dbReference>
<reference evidence="3 4" key="1">
    <citation type="submission" date="2015-08" db="EMBL/GenBank/DDBJ databases">
        <title>The complete genome sequence of Bacillus beveridgei MLTeJB.</title>
        <authorList>
            <person name="Hanson T.E."/>
            <person name="Mesa C."/>
            <person name="Basesman S.M."/>
            <person name="Oremland R.S."/>
        </authorList>
    </citation>
    <scope>NUCLEOTIDE SEQUENCE [LARGE SCALE GENOMIC DNA]</scope>
    <source>
        <strain evidence="3 4">MLTeJB</strain>
    </source>
</reference>
<dbReference type="KEGG" id="bbev:BBEV_0601"/>
<dbReference type="Gene3D" id="3.30.450.20">
    <property type="entry name" value="PAS domain"/>
    <property type="match status" value="1"/>
</dbReference>
<dbReference type="PANTHER" id="PTHR43156">
    <property type="entry name" value="STAGE II SPORULATION PROTEIN E-RELATED"/>
    <property type="match status" value="1"/>
</dbReference>
<protein>
    <submittedName>
        <fullName evidence="3">Serine phosphatase RsbU, regulator of sigma subunit</fullName>
    </submittedName>
</protein>
<keyword evidence="4" id="KW-1185">Reference proteome</keyword>
<gene>
    <name evidence="3" type="primary">rsbP</name>
    <name evidence="3" type="ORF">BBEV_0601</name>
</gene>
<evidence type="ECO:0000313" key="4">
    <source>
        <dbReference type="Proteomes" id="UP000094463"/>
    </source>
</evidence>
<dbReference type="Proteomes" id="UP000094463">
    <property type="component" value="Chromosome"/>
</dbReference>
<name>A0A1D7QSJ1_9BACI</name>
<evidence type="ECO:0000256" key="1">
    <source>
        <dbReference type="ARBA" id="ARBA00022801"/>
    </source>
</evidence>
<dbReference type="InterPro" id="IPR013656">
    <property type="entry name" value="PAS_4"/>
</dbReference>
<dbReference type="STRING" id="632773.BBEV_0601"/>
<keyword evidence="1" id="KW-0378">Hydrolase</keyword>
<dbReference type="AlphaFoldDB" id="A0A1D7QSJ1"/>
<accession>A0A1D7QSJ1</accession>
<evidence type="ECO:0000313" key="3">
    <source>
        <dbReference type="EMBL" id="AOM81994.1"/>
    </source>
</evidence>
<dbReference type="Pfam" id="PF07228">
    <property type="entry name" value="SpoIIE"/>
    <property type="match status" value="1"/>
</dbReference>
<dbReference type="InterPro" id="IPR001932">
    <property type="entry name" value="PPM-type_phosphatase-like_dom"/>
</dbReference>
<dbReference type="PANTHER" id="PTHR43156:SF14">
    <property type="entry name" value="PHOSPHOSERINE PHOSPHATASE RSBP"/>
    <property type="match status" value="1"/>
</dbReference>
<dbReference type="EMBL" id="CP012502">
    <property type="protein sequence ID" value="AOM81994.1"/>
    <property type="molecule type" value="Genomic_DNA"/>
</dbReference>
<dbReference type="Gene3D" id="3.60.40.10">
    <property type="entry name" value="PPM-type phosphatase domain"/>
    <property type="match status" value="1"/>
</dbReference>
<dbReference type="Pfam" id="PF08448">
    <property type="entry name" value="PAS_4"/>
    <property type="match status" value="1"/>
</dbReference>
<dbReference type="GO" id="GO:0016791">
    <property type="term" value="F:phosphatase activity"/>
    <property type="evidence" value="ECO:0007669"/>
    <property type="project" value="TreeGrafter"/>
</dbReference>
<dbReference type="SMART" id="SM00331">
    <property type="entry name" value="PP2C_SIG"/>
    <property type="match status" value="1"/>
</dbReference>
<dbReference type="RefSeq" id="WP_069364120.1">
    <property type="nucleotide sequence ID" value="NZ_CP012502.1"/>
</dbReference>
<feature type="domain" description="PPM-type phosphatase" evidence="2">
    <location>
        <begin position="168"/>
        <end position="368"/>
    </location>
</feature>
<dbReference type="InterPro" id="IPR052016">
    <property type="entry name" value="Bact_Sigma-Reg"/>
</dbReference>
<sequence>MTDIPAVFQSAMLDAGRRLGSSPIGQTKDSPLENPWLKQLSSPGFETGLDGRIKHWNNAFLTEYAKAEAFDPTHLEVKNLFNWSTGQWLKVMDEVKASREVSFCTYKDALNQSITQFEWRMVPRYSPKMEVVGVLYIGRDISESVKLLLELEQAAKLQRNMLPDRITDYRYELDYYYYPHFKLSGDSFGYYFDQKRQRLIVYLIDIMGHGIYTSMQMASLHSLFEASVQNDRVNAEGILKRMNQYYLNHFDNEDFAASMIVEIDFKQMQCHVISAGIPYLLHDNRTTVRKRDFPGTPLGMFEQTMFRRRSFKVSNRDQLILGSDGFFDALEHYEFPDSGNRDDWLRFMHQVSLSGRSKDDVTSILLTLK</sequence>
<proteinExistence type="predicted"/>
<dbReference type="InterPro" id="IPR036457">
    <property type="entry name" value="PPM-type-like_dom_sf"/>
</dbReference>
<organism evidence="3 4">
    <name type="scientific">Salisediminibacterium beveridgei</name>
    <dbReference type="NCBI Taxonomy" id="632773"/>
    <lineage>
        <taxon>Bacteria</taxon>
        <taxon>Bacillati</taxon>
        <taxon>Bacillota</taxon>
        <taxon>Bacilli</taxon>
        <taxon>Bacillales</taxon>
        <taxon>Bacillaceae</taxon>
        <taxon>Salisediminibacterium</taxon>
    </lineage>
</organism>